<dbReference type="PROSITE" id="PS51257">
    <property type="entry name" value="PROKAR_LIPOPROTEIN"/>
    <property type="match status" value="1"/>
</dbReference>
<dbReference type="GO" id="GO:0016787">
    <property type="term" value="F:hydrolase activity"/>
    <property type="evidence" value="ECO:0007669"/>
    <property type="project" value="UniProtKB-KW"/>
</dbReference>
<accession>A0ABV0JVE4</accession>
<comment type="caution">
    <text evidence="1">The sequence shown here is derived from an EMBL/GenBank/DDBJ whole genome shotgun (WGS) entry which is preliminary data.</text>
</comment>
<dbReference type="Proteomes" id="UP001442494">
    <property type="component" value="Unassembled WGS sequence"/>
</dbReference>
<keyword evidence="2" id="KW-1185">Reference proteome</keyword>
<proteinExistence type="predicted"/>
<dbReference type="InterPro" id="IPR036412">
    <property type="entry name" value="HAD-like_sf"/>
</dbReference>
<dbReference type="InterPro" id="IPR050155">
    <property type="entry name" value="HAD-like_hydrolase_sf"/>
</dbReference>
<dbReference type="PANTHER" id="PTHR43434">
    <property type="entry name" value="PHOSPHOGLYCOLATE PHOSPHATASE"/>
    <property type="match status" value="1"/>
</dbReference>
<dbReference type="PANTHER" id="PTHR43434:SF1">
    <property type="entry name" value="PHOSPHOGLYCOLATE PHOSPHATASE"/>
    <property type="match status" value="1"/>
</dbReference>
<dbReference type="InterPro" id="IPR041492">
    <property type="entry name" value="HAD_2"/>
</dbReference>
<name>A0ABV0JVE4_9CYAN</name>
<sequence>MSRYQLIIFDFDGTLAITHPAIISCAIKTFQTFNVKPPTEEQIQSVIGVPLAEAFTIFHPAIATEEIPQWIETYRLFYQTEGLLKINLFSGVNQVIHAASSEGLNLVIVSVKHTKFLNLALKELKINSYFDLVIGDDGQTPIKPDASVFYSAIQPIYPDIQSNEVLVVGDSHVDLLFAKNAGLDVCWAAYGYGDRAKCLALNPTFVVNDISELISIIQKE</sequence>
<dbReference type="EMBL" id="JAMPKK010000069">
    <property type="protein sequence ID" value="MEP0867418.1"/>
    <property type="molecule type" value="Genomic_DNA"/>
</dbReference>
<organism evidence="1 2">
    <name type="scientific">Funiculus sociatus GB2-A5</name>
    <dbReference type="NCBI Taxonomy" id="2933946"/>
    <lineage>
        <taxon>Bacteria</taxon>
        <taxon>Bacillati</taxon>
        <taxon>Cyanobacteriota</taxon>
        <taxon>Cyanophyceae</taxon>
        <taxon>Coleofasciculales</taxon>
        <taxon>Coleofasciculaceae</taxon>
        <taxon>Funiculus</taxon>
    </lineage>
</organism>
<gene>
    <name evidence="1" type="ORF">NDI37_23490</name>
</gene>
<keyword evidence="1" id="KW-0378">Hydrolase</keyword>
<dbReference type="SFLD" id="SFLDS00003">
    <property type="entry name" value="Haloacid_Dehalogenase"/>
    <property type="match status" value="1"/>
</dbReference>
<evidence type="ECO:0000313" key="1">
    <source>
        <dbReference type="EMBL" id="MEP0867418.1"/>
    </source>
</evidence>
<dbReference type="InterPro" id="IPR023214">
    <property type="entry name" value="HAD_sf"/>
</dbReference>
<dbReference type="SFLD" id="SFLDG01129">
    <property type="entry name" value="C1.5:_HAD__Beta-PGM__Phosphata"/>
    <property type="match status" value="1"/>
</dbReference>
<dbReference type="Gene3D" id="3.40.50.1000">
    <property type="entry name" value="HAD superfamily/HAD-like"/>
    <property type="match status" value="1"/>
</dbReference>
<dbReference type="InterPro" id="IPR023198">
    <property type="entry name" value="PGP-like_dom2"/>
</dbReference>
<dbReference type="SUPFAM" id="SSF56784">
    <property type="entry name" value="HAD-like"/>
    <property type="match status" value="1"/>
</dbReference>
<dbReference type="RefSeq" id="WP_190418131.1">
    <property type="nucleotide sequence ID" value="NZ_JAMPKK010000069.1"/>
</dbReference>
<dbReference type="Pfam" id="PF13419">
    <property type="entry name" value="HAD_2"/>
    <property type="match status" value="1"/>
</dbReference>
<reference evidence="1 2" key="1">
    <citation type="submission" date="2022-04" db="EMBL/GenBank/DDBJ databases">
        <title>Positive selection, recombination, and allopatry shape intraspecific diversity of widespread and dominant cyanobacteria.</title>
        <authorList>
            <person name="Wei J."/>
            <person name="Shu W."/>
            <person name="Hu C."/>
        </authorList>
    </citation>
    <scope>NUCLEOTIDE SEQUENCE [LARGE SCALE GENOMIC DNA]</scope>
    <source>
        <strain evidence="1 2">GB2-A5</strain>
    </source>
</reference>
<dbReference type="Gene3D" id="1.10.150.240">
    <property type="entry name" value="Putative phosphatase, domain 2"/>
    <property type="match status" value="1"/>
</dbReference>
<evidence type="ECO:0000313" key="2">
    <source>
        <dbReference type="Proteomes" id="UP001442494"/>
    </source>
</evidence>
<protein>
    <submittedName>
        <fullName evidence="1">HAD family hydrolase</fullName>
    </submittedName>
</protein>